<organism evidence="4 5">
    <name type="scientific">Oceanospirillum sediminis</name>
    <dbReference type="NCBI Taxonomy" id="2760088"/>
    <lineage>
        <taxon>Bacteria</taxon>
        <taxon>Pseudomonadati</taxon>
        <taxon>Pseudomonadota</taxon>
        <taxon>Gammaproteobacteria</taxon>
        <taxon>Oceanospirillales</taxon>
        <taxon>Oceanospirillaceae</taxon>
        <taxon>Oceanospirillum</taxon>
    </lineage>
</organism>
<sequence>MVLATGASVAFSANAAEINIYSDRQAFLLKPILDAFTKETGIKVKVVFAKKGIIQRLKSEGKNSPADLLLTSNVSNLNRAVDAGVTQAVNDSVINANVPAQYRDPDGHWFGLTTRARIIYASKDRIEPGSVTRYEDLAKPEFEGRVCTRKGDHTYNIALIGSMIAAHGEAEAKAWLEGVKNNLARKPQGNDRAQVKAVKEGVCDIAVGNSYYYGKMLNNEEQRAWAESVNLIYPNQDDRGTHVNISGMTMTKSAPHRDSAIKLMRFLTEDTAQRIYAEQNFEFPVKPGVTQNKLIEGWGQFKADQVSLAEVDKHRKRAAMMVNEVGYNQ</sequence>
<dbReference type="GO" id="GO:0030288">
    <property type="term" value="C:outer membrane-bounded periplasmic space"/>
    <property type="evidence" value="ECO:0007669"/>
    <property type="project" value="TreeGrafter"/>
</dbReference>
<dbReference type="InterPro" id="IPR026045">
    <property type="entry name" value="Ferric-bd"/>
</dbReference>
<evidence type="ECO:0000256" key="1">
    <source>
        <dbReference type="ARBA" id="ARBA00008520"/>
    </source>
</evidence>
<evidence type="ECO:0000313" key="5">
    <source>
        <dbReference type="Proteomes" id="UP000565262"/>
    </source>
</evidence>
<name>A0A839INI1_9GAMM</name>
<dbReference type="GO" id="GO:0046872">
    <property type="term" value="F:metal ion binding"/>
    <property type="evidence" value="ECO:0007669"/>
    <property type="project" value="UniProtKB-KW"/>
</dbReference>
<keyword evidence="5" id="KW-1185">Reference proteome</keyword>
<keyword evidence="3" id="KW-0479">Metal-binding</keyword>
<gene>
    <name evidence="4" type="ORF">H4O21_05515</name>
</gene>
<evidence type="ECO:0000256" key="2">
    <source>
        <dbReference type="ARBA" id="ARBA00022729"/>
    </source>
</evidence>
<dbReference type="SUPFAM" id="SSF53850">
    <property type="entry name" value="Periplasmic binding protein-like II"/>
    <property type="match status" value="1"/>
</dbReference>
<dbReference type="PANTHER" id="PTHR30006">
    <property type="entry name" value="THIAMINE-BINDING PERIPLASMIC PROTEIN-RELATED"/>
    <property type="match status" value="1"/>
</dbReference>
<dbReference type="AlphaFoldDB" id="A0A839INI1"/>
<feature type="binding site" evidence="3">
    <location>
        <position position="211"/>
    </location>
    <ligand>
        <name>Fe cation</name>
        <dbReference type="ChEBI" id="CHEBI:24875"/>
    </ligand>
</feature>
<evidence type="ECO:0000313" key="4">
    <source>
        <dbReference type="EMBL" id="MBB1486059.1"/>
    </source>
</evidence>
<reference evidence="4 5" key="1">
    <citation type="submission" date="2020-08" db="EMBL/GenBank/DDBJ databases">
        <title>Oceanospirillum sp. nov. isolated from marine sediment.</title>
        <authorList>
            <person name="Ji X."/>
        </authorList>
    </citation>
    <scope>NUCLEOTIDE SEQUENCE [LARGE SCALE GENOMIC DNA]</scope>
    <source>
        <strain evidence="4 5">D5</strain>
    </source>
</reference>
<comment type="caution">
    <text evidence="4">The sequence shown here is derived from an EMBL/GenBank/DDBJ whole genome shotgun (WGS) entry which is preliminary data.</text>
</comment>
<keyword evidence="3" id="KW-0408">Iron</keyword>
<feature type="binding site" evidence="3">
    <location>
        <position position="212"/>
    </location>
    <ligand>
        <name>Fe cation</name>
        <dbReference type="ChEBI" id="CHEBI:24875"/>
    </ligand>
</feature>
<proteinExistence type="inferred from homology"/>
<dbReference type="PANTHER" id="PTHR30006:SF15">
    <property type="entry name" value="IRON-UTILIZATION PERIPLASMIC PROTEIN"/>
    <property type="match status" value="1"/>
</dbReference>
<dbReference type="EMBL" id="JACJFM010000005">
    <property type="protein sequence ID" value="MBB1486059.1"/>
    <property type="molecule type" value="Genomic_DNA"/>
</dbReference>
<comment type="similarity">
    <text evidence="1">Belongs to the bacterial solute-binding protein 1 family.</text>
</comment>
<dbReference type="Gene3D" id="3.40.190.10">
    <property type="entry name" value="Periplasmic binding protein-like II"/>
    <property type="match status" value="2"/>
</dbReference>
<accession>A0A839INI1</accession>
<dbReference type="Proteomes" id="UP000565262">
    <property type="component" value="Unassembled WGS sequence"/>
</dbReference>
<evidence type="ECO:0000256" key="3">
    <source>
        <dbReference type="PIRSR" id="PIRSR002825-1"/>
    </source>
</evidence>
<protein>
    <submittedName>
        <fullName evidence="4">Fe(3+) ABC transporter substrate-binding protein</fullName>
    </submittedName>
</protein>
<dbReference type="PIRSF" id="PIRSF002825">
    <property type="entry name" value="CfbpA"/>
    <property type="match status" value="1"/>
</dbReference>
<keyword evidence="2" id="KW-0732">Signal</keyword>
<dbReference type="Pfam" id="PF13343">
    <property type="entry name" value="SBP_bac_6"/>
    <property type="match status" value="1"/>
</dbReference>
<dbReference type="CDD" id="cd13542">
    <property type="entry name" value="PBP2_FutA1_ilke"/>
    <property type="match status" value="1"/>
</dbReference>